<evidence type="ECO:0000313" key="1">
    <source>
        <dbReference type="EMBL" id="KJY67706.1"/>
    </source>
</evidence>
<accession>A0A2A2MYP3</accession>
<proteinExistence type="predicted"/>
<dbReference type="AlphaFoldDB" id="A0A2A2MYP3"/>
<dbReference type="InterPro" id="IPR052708">
    <property type="entry name" value="PxpC"/>
</dbReference>
<comment type="caution">
    <text evidence="1">The sequence shown here is derived from an EMBL/GenBank/DDBJ whole genome shotgun (WGS) entry which is preliminary data.</text>
</comment>
<dbReference type="PANTHER" id="PTHR43309:SF4">
    <property type="entry name" value="CARBOXYLTRANSFERASE DOMAIN-CONTAINING PROTEIN"/>
    <property type="match status" value="1"/>
</dbReference>
<dbReference type="SMART" id="SM00797">
    <property type="entry name" value="AHS2"/>
    <property type="match status" value="1"/>
</dbReference>
<name>A0A2A2MYP3_9VIBR</name>
<sequence>MNSNAITVIKPGQQTLIQDFGRFGLAHFGITQGGPVDDYAYSWANHLLGNTTNCPSLEITLGQAEFLIHSKCEMAITGGDLNARLDGVAIENWSTFVARQGQTLTFSLPKNGLRSYLAVKGGFKVKTQLGSCATVTRDQLGGTQSGQPVQAGEVIGFEPHEVREKSLQMTFRYKPDYNLPLELRVIEGYQVGDFSQDAINSLYKQEFTVSQLVDRMGYRLCDAKISPPSKEYLSEGIALGAIQIPPNGEPIILLNDRQTIGGYPKIGCVARIDLPRLAQAKPGQKVRFVRGDLLGLQDVWCQWARFFGY</sequence>
<organism evidence="1">
    <name type="scientific">Vibrio coralliilyticus</name>
    <dbReference type="NCBI Taxonomy" id="190893"/>
    <lineage>
        <taxon>Bacteria</taxon>
        <taxon>Pseudomonadati</taxon>
        <taxon>Pseudomonadota</taxon>
        <taxon>Gammaproteobacteria</taxon>
        <taxon>Vibrionales</taxon>
        <taxon>Vibrionaceae</taxon>
        <taxon>Vibrio</taxon>
    </lineage>
</organism>
<dbReference type="GO" id="GO:0016787">
    <property type="term" value="F:hydrolase activity"/>
    <property type="evidence" value="ECO:0007669"/>
    <property type="project" value="UniProtKB-KW"/>
</dbReference>
<reference evidence="1" key="1">
    <citation type="journal article" date="2015" name="BMC Genomics">
        <title>Genome mining reveals unlocked bioactive potential of marine Gram-negative bacteria.</title>
        <authorList>
            <person name="Machado H."/>
            <person name="Sonnenschein E.C."/>
            <person name="Melchiorsen J."/>
            <person name="Gram L."/>
        </authorList>
    </citation>
    <scope>NUCLEOTIDE SEQUENCE</scope>
    <source>
        <strain evidence="1">S2052</strain>
    </source>
</reference>
<protein>
    <submittedName>
        <fullName evidence="1">Allophanate hydrolase</fullName>
    </submittedName>
</protein>
<dbReference type="InterPro" id="IPR003778">
    <property type="entry name" value="CT_A_B"/>
</dbReference>
<dbReference type="PANTHER" id="PTHR43309">
    <property type="entry name" value="5-OXOPROLINASE SUBUNIT C"/>
    <property type="match status" value="1"/>
</dbReference>
<keyword evidence="1" id="KW-0378">Hydrolase</keyword>
<dbReference type="NCBIfam" id="TIGR00724">
    <property type="entry name" value="urea_amlyse_rel"/>
    <property type="match status" value="1"/>
</dbReference>
<dbReference type="SUPFAM" id="SSF50891">
    <property type="entry name" value="Cyclophilin-like"/>
    <property type="match status" value="1"/>
</dbReference>
<dbReference type="Pfam" id="PF02626">
    <property type="entry name" value="CT_A_B"/>
    <property type="match status" value="1"/>
</dbReference>
<dbReference type="RefSeq" id="WP_038161386.1">
    <property type="nucleotide sequence ID" value="NZ_CP063052.1"/>
</dbReference>
<gene>
    <name evidence="1" type="ORF">TW71_22205</name>
</gene>
<dbReference type="EMBL" id="JXXR01000026">
    <property type="protein sequence ID" value="KJY67706.1"/>
    <property type="molecule type" value="Genomic_DNA"/>
</dbReference>
<dbReference type="Gene3D" id="2.40.100.10">
    <property type="entry name" value="Cyclophilin-like"/>
    <property type="match status" value="1"/>
</dbReference>
<dbReference type="STRING" id="190893.BA953_16270"/>
<dbReference type="InterPro" id="IPR029000">
    <property type="entry name" value="Cyclophilin-like_dom_sf"/>
</dbReference>